<dbReference type="AlphaFoldDB" id="A0A5N5SND6"/>
<feature type="transmembrane region" description="Helical" evidence="1">
    <location>
        <begin position="16"/>
        <end position="36"/>
    </location>
</feature>
<gene>
    <name evidence="2" type="ORF">Anas_06919</name>
</gene>
<sequence length="74" mass="9067">MRKYPVQTVFWQSKKFKGFAASLFLIEAASFIYGFYEYRKLNRSRVYYRTVEYFDPSCTIRQEDKEAWQAENRI</sequence>
<evidence type="ECO:0000313" key="2">
    <source>
        <dbReference type="EMBL" id="KAB7495342.1"/>
    </source>
</evidence>
<dbReference type="Proteomes" id="UP000326759">
    <property type="component" value="Unassembled WGS sequence"/>
</dbReference>
<dbReference type="EMBL" id="SEYY01022736">
    <property type="protein sequence ID" value="KAB7495342.1"/>
    <property type="molecule type" value="Genomic_DNA"/>
</dbReference>
<comment type="caution">
    <text evidence="2">The sequence shown here is derived from an EMBL/GenBank/DDBJ whole genome shotgun (WGS) entry which is preliminary data.</text>
</comment>
<keyword evidence="1" id="KW-1133">Transmembrane helix</keyword>
<keyword evidence="1" id="KW-0472">Membrane</keyword>
<proteinExistence type="predicted"/>
<dbReference type="OrthoDB" id="5804148at2759"/>
<protein>
    <submittedName>
        <fullName evidence="2">Uncharacterized protein</fullName>
    </submittedName>
</protein>
<accession>A0A5N5SND6</accession>
<evidence type="ECO:0000256" key="1">
    <source>
        <dbReference type="SAM" id="Phobius"/>
    </source>
</evidence>
<keyword evidence="3" id="KW-1185">Reference proteome</keyword>
<reference evidence="2 3" key="1">
    <citation type="journal article" date="2019" name="PLoS Biol.">
        <title>Sex chromosomes control vertical transmission of feminizing Wolbachia symbionts in an isopod.</title>
        <authorList>
            <person name="Becking T."/>
            <person name="Chebbi M.A."/>
            <person name="Giraud I."/>
            <person name="Moumen B."/>
            <person name="Laverre T."/>
            <person name="Caubet Y."/>
            <person name="Peccoud J."/>
            <person name="Gilbert C."/>
            <person name="Cordaux R."/>
        </authorList>
    </citation>
    <scope>NUCLEOTIDE SEQUENCE [LARGE SCALE GENOMIC DNA]</scope>
    <source>
        <strain evidence="2">ANa2</strain>
        <tissue evidence="2">Whole body excluding digestive tract and cuticle</tissue>
    </source>
</reference>
<name>A0A5N5SND6_9CRUS</name>
<keyword evidence="1" id="KW-0812">Transmembrane</keyword>
<organism evidence="2 3">
    <name type="scientific">Armadillidium nasatum</name>
    <dbReference type="NCBI Taxonomy" id="96803"/>
    <lineage>
        <taxon>Eukaryota</taxon>
        <taxon>Metazoa</taxon>
        <taxon>Ecdysozoa</taxon>
        <taxon>Arthropoda</taxon>
        <taxon>Crustacea</taxon>
        <taxon>Multicrustacea</taxon>
        <taxon>Malacostraca</taxon>
        <taxon>Eumalacostraca</taxon>
        <taxon>Peracarida</taxon>
        <taxon>Isopoda</taxon>
        <taxon>Oniscidea</taxon>
        <taxon>Crinocheta</taxon>
        <taxon>Armadillidiidae</taxon>
        <taxon>Armadillidium</taxon>
    </lineage>
</organism>
<evidence type="ECO:0000313" key="3">
    <source>
        <dbReference type="Proteomes" id="UP000326759"/>
    </source>
</evidence>